<dbReference type="InterPro" id="IPR029024">
    <property type="entry name" value="TerB-like"/>
</dbReference>
<keyword evidence="3" id="KW-1185">Reference proteome</keyword>
<proteinExistence type="predicted"/>
<dbReference type="EMBL" id="CP066167">
    <property type="protein sequence ID" value="QQD19599.1"/>
    <property type="molecule type" value="Genomic_DNA"/>
</dbReference>
<evidence type="ECO:0000259" key="1">
    <source>
        <dbReference type="Pfam" id="PF05099"/>
    </source>
</evidence>
<dbReference type="Proteomes" id="UP000596063">
    <property type="component" value="Chromosome"/>
</dbReference>
<dbReference type="SUPFAM" id="SSF158682">
    <property type="entry name" value="TerB-like"/>
    <property type="match status" value="1"/>
</dbReference>
<dbReference type="KEGG" id="snan:I6N98_07040"/>
<organism evidence="2 3">
    <name type="scientific">Spongiibacter nanhainus</name>
    <dbReference type="NCBI Taxonomy" id="2794344"/>
    <lineage>
        <taxon>Bacteria</taxon>
        <taxon>Pseudomonadati</taxon>
        <taxon>Pseudomonadota</taxon>
        <taxon>Gammaproteobacteria</taxon>
        <taxon>Cellvibrionales</taxon>
        <taxon>Spongiibacteraceae</taxon>
        <taxon>Spongiibacter</taxon>
    </lineage>
</organism>
<dbReference type="Gene3D" id="1.10.3680.10">
    <property type="entry name" value="TerB-like"/>
    <property type="match status" value="1"/>
</dbReference>
<dbReference type="InterPro" id="IPR007791">
    <property type="entry name" value="DjlA_N"/>
</dbReference>
<evidence type="ECO:0000313" key="3">
    <source>
        <dbReference type="Proteomes" id="UP000596063"/>
    </source>
</evidence>
<evidence type="ECO:0000313" key="2">
    <source>
        <dbReference type="EMBL" id="QQD19599.1"/>
    </source>
</evidence>
<feature type="domain" description="Co-chaperone DjlA N-terminal" evidence="1">
    <location>
        <begin position="24"/>
        <end position="139"/>
    </location>
</feature>
<name>A0A7T4R341_9GAMM</name>
<accession>A0A7T4R341</accession>
<dbReference type="RefSeq" id="WP_198571083.1">
    <property type="nucleotide sequence ID" value="NZ_CP066167.1"/>
</dbReference>
<protein>
    <submittedName>
        <fullName evidence="2">TerB family tellurite resistance protein</fullName>
    </submittedName>
</protein>
<gene>
    <name evidence="2" type="ORF">I6N98_07040</name>
</gene>
<reference evidence="2 3" key="1">
    <citation type="submission" date="2020-12" db="EMBL/GenBank/DDBJ databases">
        <authorList>
            <person name="Shan Y."/>
        </authorList>
    </citation>
    <scope>NUCLEOTIDE SEQUENCE [LARGE SCALE GENOMIC DNA]</scope>
    <source>
        <strain evidence="3">csc3.9</strain>
    </source>
</reference>
<dbReference type="CDD" id="cd07313">
    <property type="entry name" value="terB_like_2"/>
    <property type="match status" value="1"/>
</dbReference>
<dbReference type="AlphaFoldDB" id="A0A7T4R341"/>
<dbReference type="Pfam" id="PF05099">
    <property type="entry name" value="TerB"/>
    <property type="match status" value="1"/>
</dbReference>
<sequence>MFELLRKMLGNDTPDEAETMTLEKAAGALLIEVSKSDYDQDPAEVEKIRDLLSRHFSVSVDDMEGFMKDVEDHSHQGTSLYPYTRFINDNCSNEEKYLLIKSLWEVAAEDGRIDKYEDYVIRKVSDLIYLPHSDFIRAKLEVTKAAGL</sequence>